<evidence type="ECO:0000256" key="1">
    <source>
        <dbReference type="ARBA" id="ARBA00022630"/>
    </source>
</evidence>
<keyword evidence="2" id="KW-0001">2Fe-2S</keyword>
<dbReference type="Gene3D" id="2.40.30.10">
    <property type="entry name" value="Translation factors"/>
    <property type="match status" value="1"/>
</dbReference>
<dbReference type="InterPro" id="IPR001041">
    <property type="entry name" value="2Fe-2S_ferredoxin-type"/>
</dbReference>
<dbReference type="PRINTS" id="PR00409">
    <property type="entry name" value="PHDIOXRDTASE"/>
</dbReference>
<evidence type="ECO:0000256" key="4">
    <source>
        <dbReference type="ARBA" id="ARBA00023002"/>
    </source>
</evidence>
<protein>
    <submittedName>
        <fullName evidence="9">Phenoxybenzoate dioxygenase subunit beta</fullName>
        <ecNumber evidence="9">1.-.-.-</ecNumber>
    </submittedName>
</protein>
<dbReference type="CDD" id="cd06185">
    <property type="entry name" value="PDR_like"/>
    <property type="match status" value="1"/>
</dbReference>
<dbReference type="Proteomes" id="UP000048926">
    <property type="component" value="Unassembled WGS sequence"/>
</dbReference>
<keyword evidence="9" id="KW-0223">Dioxygenase</keyword>
<keyword evidence="5" id="KW-0408">Iron</keyword>
<dbReference type="InterPro" id="IPR012675">
    <property type="entry name" value="Beta-grasp_dom_sf"/>
</dbReference>
<dbReference type="CDD" id="cd00207">
    <property type="entry name" value="fer2"/>
    <property type="match status" value="1"/>
</dbReference>
<feature type="domain" description="FAD-binding FR-type" evidence="8">
    <location>
        <begin position="1"/>
        <end position="99"/>
    </location>
</feature>
<dbReference type="Gene3D" id="3.10.20.30">
    <property type="match status" value="1"/>
</dbReference>
<dbReference type="Gene3D" id="3.40.50.80">
    <property type="entry name" value="Nucleotide-binding domain of ferredoxin-NADP reductase (FNR) module"/>
    <property type="match status" value="1"/>
</dbReference>
<dbReference type="PROSITE" id="PS51384">
    <property type="entry name" value="FAD_FR"/>
    <property type="match status" value="1"/>
</dbReference>
<dbReference type="RefSeq" id="WP_055661070.1">
    <property type="nucleotide sequence ID" value="NZ_CXST01000004.1"/>
</dbReference>
<dbReference type="GO" id="GO:0051213">
    <property type="term" value="F:dioxygenase activity"/>
    <property type="evidence" value="ECO:0007669"/>
    <property type="project" value="UniProtKB-KW"/>
</dbReference>
<dbReference type="SUPFAM" id="SSF63380">
    <property type="entry name" value="Riboflavin synthase domain-like"/>
    <property type="match status" value="1"/>
</dbReference>
<evidence type="ECO:0000259" key="7">
    <source>
        <dbReference type="PROSITE" id="PS51085"/>
    </source>
</evidence>
<dbReference type="GO" id="GO:0051537">
    <property type="term" value="F:2 iron, 2 sulfur cluster binding"/>
    <property type="evidence" value="ECO:0007669"/>
    <property type="project" value="UniProtKB-KW"/>
</dbReference>
<reference evidence="10" key="1">
    <citation type="submission" date="2015-07" db="EMBL/GenBank/DDBJ databases">
        <authorList>
            <person name="Rodrigo-Torres Lidia"/>
            <person name="Arahal R.David."/>
        </authorList>
    </citation>
    <scope>NUCLEOTIDE SEQUENCE [LARGE SCALE GENOMIC DNA]</scope>
    <source>
        <strain evidence="10">CECT 4801</strain>
    </source>
</reference>
<dbReference type="PANTHER" id="PTHR47354">
    <property type="entry name" value="NADH OXIDOREDUCTASE HCR"/>
    <property type="match status" value="1"/>
</dbReference>
<dbReference type="Pfam" id="PF00111">
    <property type="entry name" value="Fer2"/>
    <property type="match status" value="1"/>
</dbReference>
<dbReference type="PROSITE" id="PS00197">
    <property type="entry name" value="2FE2S_FER_1"/>
    <property type="match status" value="1"/>
</dbReference>
<evidence type="ECO:0000313" key="10">
    <source>
        <dbReference type="Proteomes" id="UP000048926"/>
    </source>
</evidence>
<dbReference type="EC" id="1.-.-.-" evidence="9"/>
<sequence>MKLVLEGVEPETDQIRVFRFRAEAGGSLPGYEPGAHVKFDLGPLGEREYSLIDWPETDDLYTVAVQREESGQGGSKAMHALSAGQTISVSEPKNDFPLAEDVPHVLLLAGGIGITPLISMATRLKSQDRSFELHYSARSAARMGFADKLKNAFGDSARFYLDDTDPLDLAALMKAQPSGTHLYICGPKGMIDAARAAATAAGLAEEAIHVELFTAPQAQSGDAAFEVEVHSTGQVVTVAPDQTIIQALEDAGLDVMYDCQRGDCGICQTDVISGTPDHRDVVLSDAEKASGKVMQICVSRAKSARLVLDL</sequence>
<evidence type="ECO:0000259" key="8">
    <source>
        <dbReference type="PROSITE" id="PS51384"/>
    </source>
</evidence>
<evidence type="ECO:0000256" key="3">
    <source>
        <dbReference type="ARBA" id="ARBA00022723"/>
    </source>
</evidence>
<dbReference type="EMBL" id="CXST01000004">
    <property type="protein sequence ID" value="CTQ46957.1"/>
    <property type="molecule type" value="Genomic_DNA"/>
</dbReference>
<keyword evidence="3" id="KW-0479">Metal-binding</keyword>
<keyword evidence="1" id="KW-0285">Flavoprotein</keyword>
<keyword evidence="4 9" id="KW-0560">Oxidoreductase</keyword>
<evidence type="ECO:0000256" key="5">
    <source>
        <dbReference type="ARBA" id="ARBA00023004"/>
    </source>
</evidence>
<dbReference type="AlphaFoldDB" id="A0A0M6YCG9"/>
<name>A0A0M6YCG9_9HYPH</name>
<dbReference type="SUPFAM" id="SSF52343">
    <property type="entry name" value="Ferredoxin reductase-like, C-terminal NADP-linked domain"/>
    <property type="match status" value="1"/>
</dbReference>
<dbReference type="OrthoDB" id="9792185at2"/>
<gene>
    <name evidence="9" type="primary">pobB</name>
    <name evidence="9" type="ORF">LAL4801_05417</name>
</gene>
<dbReference type="GO" id="GO:0046872">
    <property type="term" value="F:metal ion binding"/>
    <property type="evidence" value="ECO:0007669"/>
    <property type="project" value="UniProtKB-KW"/>
</dbReference>
<accession>A0A0M6YCG9</accession>
<evidence type="ECO:0000256" key="6">
    <source>
        <dbReference type="ARBA" id="ARBA00023014"/>
    </source>
</evidence>
<dbReference type="InterPro" id="IPR017927">
    <property type="entry name" value="FAD-bd_FR_type"/>
</dbReference>
<dbReference type="PANTHER" id="PTHR47354:SF1">
    <property type="entry name" value="CARNITINE MONOOXYGENASE REDUCTASE SUBUNIT"/>
    <property type="match status" value="1"/>
</dbReference>
<dbReference type="PROSITE" id="PS51085">
    <property type="entry name" value="2FE2S_FER_2"/>
    <property type="match status" value="1"/>
</dbReference>
<dbReference type="InterPro" id="IPR039261">
    <property type="entry name" value="FNR_nucleotide-bd"/>
</dbReference>
<dbReference type="InterPro" id="IPR036010">
    <property type="entry name" value="2Fe-2S_ferredoxin-like_sf"/>
</dbReference>
<dbReference type="InterPro" id="IPR017938">
    <property type="entry name" value="Riboflavin_synthase-like_b-brl"/>
</dbReference>
<organism evidence="9 10">
    <name type="scientific">Roseibium aggregatum</name>
    <dbReference type="NCBI Taxonomy" id="187304"/>
    <lineage>
        <taxon>Bacteria</taxon>
        <taxon>Pseudomonadati</taxon>
        <taxon>Pseudomonadota</taxon>
        <taxon>Alphaproteobacteria</taxon>
        <taxon>Hyphomicrobiales</taxon>
        <taxon>Stappiaceae</taxon>
        <taxon>Roseibium</taxon>
    </lineage>
</organism>
<dbReference type="InterPro" id="IPR006058">
    <property type="entry name" value="2Fe2S_fd_BS"/>
</dbReference>
<feature type="domain" description="2Fe-2S ferredoxin-type" evidence="7">
    <location>
        <begin position="225"/>
        <end position="310"/>
    </location>
</feature>
<evidence type="ECO:0000256" key="2">
    <source>
        <dbReference type="ARBA" id="ARBA00022714"/>
    </source>
</evidence>
<proteinExistence type="predicted"/>
<evidence type="ECO:0000313" key="9">
    <source>
        <dbReference type="EMBL" id="CTQ46957.1"/>
    </source>
</evidence>
<dbReference type="InterPro" id="IPR050415">
    <property type="entry name" value="MRET"/>
</dbReference>
<keyword evidence="6" id="KW-0411">Iron-sulfur</keyword>
<dbReference type="SUPFAM" id="SSF54292">
    <property type="entry name" value="2Fe-2S ferredoxin-like"/>
    <property type="match status" value="1"/>
</dbReference>
<keyword evidence="10" id="KW-1185">Reference proteome</keyword>